<evidence type="ECO:0000256" key="3">
    <source>
        <dbReference type="SAM" id="Phobius"/>
    </source>
</evidence>
<organism evidence="4 5">
    <name type="scientific">Phoxinus phoxinus</name>
    <name type="common">Eurasian minnow</name>
    <dbReference type="NCBI Taxonomy" id="58324"/>
    <lineage>
        <taxon>Eukaryota</taxon>
        <taxon>Metazoa</taxon>
        <taxon>Chordata</taxon>
        <taxon>Craniata</taxon>
        <taxon>Vertebrata</taxon>
        <taxon>Euteleostomi</taxon>
        <taxon>Actinopterygii</taxon>
        <taxon>Neopterygii</taxon>
        <taxon>Teleostei</taxon>
        <taxon>Ostariophysi</taxon>
        <taxon>Cypriniformes</taxon>
        <taxon>Leuciscidae</taxon>
        <taxon>Phoxininae</taxon>
        <taxon>Phoxinus</taxon>
    </lineage>
</organism>
<evidence type="ECO:0000256" key="1">
    <source>
        <dbReference type="SAM" id="Coils"/>
    </source>
</evidence>
<proteinExistence type="predicted"/>
<keyword evidence="3" id="KW-0812">Transmembrane</keyword>
<feature type="compositionally biased region" description="Polar residues" evidence="2">
    <location>
        <begin position="154"/>
        <end position="170"/>
    </location>
</feature>
<accession>A0AAN9C9L6</accession>
<keyword evidence="1" id="KW-0175">Coiled coil</keyword>
<gene>
    <name evidence="4" type="ORF">R3I93_021322</name>
</gene>
<evidence type="ECO:0000256" key="2">
    <source>
        <dbReference type="SAM" id="MobiDB-lite"/>
    </source>
</evidence>
<feature type="transmembrane region" description="Helical" evidence="3">
    <location>
        <begin position="55"/>
        <end position="75"/>
    </location>
</feature>
<keyword evidence="3" id="KW-1133">Transmembrane helix</keyword>
<dbReference type="AlphaFoldDB" id="A0AAN9C9L6"/>
<feature type="region of interest" description="Disordered" evidence="2">
    <location>
        <begin position="146"/>
        <end position="170"/>
    </location>
</feature>
<name>A0AAN9C9L6_9TELE</name>
<keyword evidence="3" id="KW-0472">Membrane</keyword>
<dbReference type="Proteomes" id="UP001364617">
    <property type="component" value="Unassembled WGS sequence"/>
</dbReference>
<sequence>MNLTESQEMNGADEEESVIYANADVYDDVRTGTEDSDAKRLPCAGSDSVWNRMHGAVLVCLVLLCVLLLTVIIVLRVQLNAETHQHQMNNDILIQQRQQLIIKNTKIEKERGELLRNNTDLEKERDKLKNEMSVLKDNENKLLSTIDNFKNENQKTNQSKTNMTSTTSNE</sequence>
<comment type="caution">
    <text evidence="4">The sequence shown here is derived from an EMBL/GenBank/DDBJ whole genome shotgun (WGS) entry which is preliminary data.</text>
</comment>
<evidence type="ECO:0000313" key="4">
    <source>
        <dbReference type="EMBL" id="KAK7125909.1"/>
    </source>
</evidence>
<dbReference type="EMBL" id="JAYKXH010000023">
    <property type="protein sequence ID" value="KAK7125909.1"/>
    <property type="molecule type" value="Genomic_DNA"/>
</dbReference>
<reference evidence="4 5" key="1">
    <citation type="submission" date="2024-02" db="EMBL/GenBank/DDBJ databases">
        <title>Chromosome-level genome assembly of the Eurasian Minnow (Phoxinus phoxinus).</title>
        <authorList>
            <person name="Oriowo T.O."/>
            <person name="Martin S."/>
            <person name="Stange M."/>
            <person name="Chrysostomakis Y."/>
            <person name="Brown T."/>
            <person name="Winkler S."/>
            <person name="Kukowka S."/>
            <person name="Myers E.W."/>
            <person name="Bohne A."/>
        </authorList>
    </citation>
    <scope>NUCLEOTIDE SEQUENCE [LARGE SCALE GENOMIC DNA]</scope>
    <source>
        <strain evidence="4">ZFMK-TIS-60720</strain>
        <tissue evidence="4">Whole Organism</tissue>
    </source>
</reference>
<keyword evidence="5" id="KW-1185">Reference proteome</keyword>
<protein>
    <submittedName>
        <fullName evidence="4">Uncharacterized protein</fullName>
    </submittedName>
</protein>
<evidence type="ECO:0000313" key="5">
    <source>
        <dbReference type="Proteomes" id="UP001364617"/>
    </source>
</evidence>
<feature type="coiled-coil region" evidence="1">
    <location>
        <begin position="104"/>
        <end position="145"/>
    </location>
</feature>